<sequence length="96" mass="10849">MDIREILASNLRLARRAKGLSQEELAYRAEIDRTYVSALERSRYAVSIDVLARLARVLDVEAADLLRRQSAPAKKFGLGAGTSNRKQLRQPPQRKD</sequence>
<evidence type="ECO:0000256" key="2">
    <source>
        <dbReference type="ARBA" id="ARBA00023125"/>
    </source>
</evidence>
<evidence type="ECO:0000256" key="1">
    <source>
        <dbReference type="ARBA" id="ARBA00023015"/>
    </source>
</evidence>
<dbReference type="PANTHER" id="PTHR46797:SF23">
    <property type="entry name" value="HTH-TYPE TRANSCRIPTIONAL REGULATOR SUTR"/>
    <property type="match status" value="1"/>
</dbReference>
<accession>A0ABS1UDH7</accession>
<protein>
    <submittedName>
        <fullName evidence="6">Helix-turn-helix transcriptional regulator</fullName>
    </submittedName>
</protein>
<comment type="caution">
    <text evidence="6">The sequence shown here is derived from an EMBL/GenBank/DDBJ whole genome shotgun (WGS) entry which is preliminary data.</text>
</comment>
<dbReference type="CDD" id="cd00093">
    <property type="entry name" value="HTH_XRE"/>
    <property type="match status" value="1"/>
</dbReference>
<reference evidence="6 7" key="1">
    <citation type="submission" date="2021-01" db="EMBL/GenBank/DDBJ databases">
        <title>Belnapia mucosa sp. nov. and Belnapia arida sp. nov., isolated from the Tabernas Desert (Almeria, Spain).</title>
        <authorList>
            <person name="Molina-Menor E."/>
            <person name="Vidal-Verdu A."/>
            <person name="Calonge A."/>
            <person name="Satari L."/>
            <person name="Pereto J."/>
            <person name="Porcar M."/>
        </authorList>
    </citation>
    <scope>NUCLEOTIDE SEQUENCE [LARGE SCALE GENOMIC DNA]</scope>
    <source>
        <strain evidence="6 7">T18</strain>
    </source>
</reference>
<keyword evidence="7" id="KW-1185">Reference proteome</keyword>
<proteinExistence type="predicted"/>
<organism evidence="6 7">
    <name type="scientific">Belnapia arida</name>
    <dbReference type="NCBI Taxonomy" id="2804533"/>
    <lineage>
        <taxon>Bacteria</taxon>
        <taxon>Pseudomonadati</taxon>
        <taxon>Pseudomonadota</taxon>
        <taxon>Alphaproteobacteria</taxon>
        <taxon>Acetobacterales</taxon>
        <taxon>Roseomonadaceae</taxon>
        <taxon>Belnapia</taxon>
    </lineage>
</organism>
<name>A0ABS1UDH7_9PROT</name>
<dbReference type="SUPFAM" id="SSF47413">
    <property type="entry name" value="lambda repressor-like DNA-binding domains"/>
    <property type="match status" value="1"/>
</dbReference>
<feature type="region of interest" description="Disordered" evidence="4">
    <location>
        <begin position="75"/>
        <end position="96"/>
    </location>
</feature>
<keyword evidence="3" id="KW-0804">Transcription</keyword>
<evidence type="ECO:0000313" key="6">
    <source>
        <dbReference type="EMBL" id="MBL6082752.1"/>
    </source>
</evidence>
<evidence type="ECO:0000256" key="3">
    <source>
        <dbReference type="ARBA" id="ARBA00023163"/>
    </source>
</evidence>
<dbReference type="Gene3D" id="1.10.260.40">
    <property type="entry name" value="lambda repressor-like DNA-binding domains"/>
    <property type="match status" value="1"/>
</dbReference>
<dbReference type="InterPro" id="IPR050807">
    <property type="entry name" value="TransReg_Diox_bact_type"/>
</dbReference>
<evidence type="ECO:0000259" key="5">
    <source>
        <dbReference type="PROSITE" id="PS50943"/>
    </source>
</evidence>
<dbReference type="Proteomes" id="UP000660885">
    <property type="component" value="Unassembled WGS sequence"/>
</dbReference>
<feature type="domain" description="HTH cro/C1-type" evidence="5">
    <location>
        <begin position="11"/>
        <end position="65"/>
    </location>
</feature>
<evidence type="ECO:0000256" key="4">
    <source>
        <dbReference type="SAM" id="MobiDB-lite"/>
    </source>
</evidence>
<dbReference type="Pfam" id="PF01381">
    <property type="entry name" value="HTH_3"/>
    <property type="match status" value="1"/>
</dbReference>
<dbReference type="EMBL" id="JAETWB010000119">
    <property type="protein sequence ID" value="MBL6082752.1"/>
    <property type="molecule type" value="Genomic_DNA"/>
</dbReference>
<dbReference type="SMART" id="SM00530">
    <property type="entry name" value="HTH_XRE"/>
    <property type="match status" value="1"/>
</dbReference>
<dbReference type="PROSITE" id="PS50943">
    <property type="entry name" value="HTH_CROC1"/>
    <property type="match status" value="1"/>
</dbReference>
<dbReference type="InterPro" id="IPR001387">
    <property type="entry name" value="Cro/C1-type_HTH"/>
</dbReference>
<dbReference type="RefSeq" id="WP_202836081.1">
    <property type="nucleotide sequence ID" value="NZ_JAETWB010000119.1"/>
</dbReference>
<keyword evidence="2" id="KW-0238">DNA-binding</keyword>
<evidence type="ECO:0000313" key="7">
    <source>
        <dbReference type="Proteomes" id="UP000660885"/>
    </source>
</evidence>
<gene>
    <name evidence="6" type="ORF">JMJ56_32885</name>
</gene>
<dbReference type="InterPro" id="IPR010982">
    <property type="entry name" value="Lambda_DNA-bd_dom_sf"/>
</dbReference>
<dbReference type="PANTHER" id="PTHR46797">
    <property type="entry name" value="HTH-TYPE TRANSCRIPTIONAL REGULATOR"/>
    <property type="match status" value="1"/>
</dbReference>
<keyword evidence="1" id="KW-0805">Transcription regulation</keyword>